<evidence type="ECO:0000313" key="3">
    <source>
        <dbReference type="Proteomes" id="UP000829685"/>
    </source>
</evidence>
<protein>
    <recommendedName>
        <fullName evidence="4">Complex I intermediate-associated protein 84</fullName>
    </recommendedName>
</protein>
<keyword evidence="3" id="KW-1185">Reference proteome</keyword>
<dbReference type="GO" id="GO:0007005">
    <property type="term" value="P:mitochondrion organization"/>
    <property type="evidence" value="ECO:0007669"/>
    <property type="project" value="TreeGrafter"/>
</dbReference>
<proteinExistence type="predicted"/>
<dbReference type="GO" id="GO:0006396">
    <property type="term" value="P:RNA processing"/>
    <property type="evidence" value="ECO:0007669"/>
    <property type="project" value="TreeGrafter"/>
</dbReference>
<evidence type="ECO:0000256" key="1">
    <source>
        <dbReference type="SAM" id="MobiDB-lite"/>
    </source>
</evidence>
<dbReference type="GO" id="GO:0003729">
    <property type="term" value="F:mRNA binding"/>
    <property type="evidence" value="ECO:0007669"/>
    <property type="project" value="TreeGrafter"/>
</dbReference>
<evidence type="ECO:0000313" key="2">
    <source>
        <dbReference type="EMBL" id="KAI1878696.1"/>
    </source>
</evidence>
<evidence type="ECO:0008006" key="4">
    <source>
        <dbReference type="Google" id="ProtNLM"/>
    </source>
</evidence>
<dbReference type="AlphaFoldDB" id="A0A9Q0ASQ7"/>
<dbReference type="Gene3D" id="1.25.40.10">
    <property type="entry name" value="Tetratricopeptide repeat domain"/>
    <property type="match status" value="2"/>
</dbReference>
<gene>
    <name evidence="2" type="ORF">JX265_002873</name>
</gene>
<dbReference type="Proteomes" id="UP000829685">
    <property type="component" value="Unassembled WGS sequence"/>
</dbReference>
<dbReference type="InterPro" id="IPR051114">
    <property type="entry name" value="Mito_RNA_Proc_CCM1"/>
</dbReference>
<dbReference type="InterPro" id="IPR011990">
    <property type="entry name" value="TPR-like_helical_dom_sf"/>
</dbReference>
<organism evidence="2 3">
    <name type="scientific">Neoarthrinium moseri</name>
    <dbReference type="NCBI Taxonomy" id="1658444"/>
    <lineage>
        <taxon>Eukaryota</taxon>
        <taxon>Fungi</taxon>
        <taxon>Dikarya</taxon>
        <taxon>Ascomycota</taxon>
        <taxon>Pezizomycotina</taxon>
        <taxon>Sordariomycetes</taxon>
        <taxon>Xylariomycetidae</taxon>
        <taxon>Amphisphaeriales</taxon>
        <taxon>Apiosporaceae</taxon>
        <taxon>Neoarthrinium</taxon>
    </lineage>
</organism>
<dbReference type="EMBL" id="JAFIMR010000005">
    <property type="protein sequence ID" value="KAI1878696.1"/>
    <property type="molecule type" value="Genomic_DNA"/>
</dbReference>
<comment type="caution">
    <text evidence="2">The sequence shown here is derived from an EMBL/GenBank/DDBJ whole genome shotgun (WGS) entry which is preliminary data.</text>
</comment>
<name>A0A9Q0ASQ7_9PEZI</name>
<dbReference type="PANTHER" id="PTHR47934">
    <property type="entry name" value="PENTATRICOPEPTIDE REPEAT-CONTAINING PROTEIN PET309, MITOCHONDRIAL"/>
    <property type="match status" value="1"/>
</dbReference>
<feature type="region of interest" description="Disordered" evidence="1">
    <location>
        <begin position="175"/>
        <end position="195"/>
    </location>
</feature>
<dbReference type="GO" id="GO:0005739">
    <property type="term" value="C:mitochondrion"/>
    <property type="evidence" value="ECO:0007669"/>
    <property type="project" value="TreeGrafter"/>
</dbReference>
<sequence>MRSQLTRHVLRRLRAHQGPGLQPLCPTTRPSLRRHPLAHRVVRPVQRRTLFGMFQKAPRILKEPEIEPGFESLLKYGAHIKENLRPPPREELAKAFRDFFRHKKLKRRPVNALEARLAHHVLNHLSESLEDDSAFGLGIPDLRTAQDALRIRPRDDPTELVELSKALFLGIRKRSERHQGRGQSRGGPASQGQRGEAVDLVLDTAGLLRVLTQYGRSMEAMDHLLSNWDKFMQHGEVRYGRRKALWIPVLRGLAEEGRESELLRLRQSFESKASLEFGRSVHEIMTVFYARQDNLDKMKKWFNRPIEPEGSYLEDRAQEDLDNADSTEPTPGVTPTQRTYSEVFLCAIRNGDRDWAVGLYQDLANNLEALANTHYAEEAVHLIYRFAVLLLGKGPEHIERMVTSNPDPKFRPNMNIINALIEAAMDKGDPYLAERMTALVSRLGLEPDRRFFSLQVQYRIRAGDVDGAFTAFHSLQDFEGDEGDWPVLNKVIRDLCALPEPNYDRVLEITSYLEQLSATLEPDTVVSLCIAFLNNDEQYEVIDTLSLHTVKFSAEERALVSKAFVGFCLDKNNSTARVWDAYALLRQFFPDTALEDRVQIMDAFYARKRADMAAHVFGHMRQHSNHIYRPTLDIYVRALEGLGRCPDLESLKMIHNMLKMDTTIQPNTRLYNALMIAYTASDEIDRALDFWKDIDNSIEGPSYQSLEIIFRTYEATPYGIEPAQQLWAKLNTMEIDIPPKVAVAYAAALASHSLAEEARTILEEMEAEVGERPNFQAYVCPLSSPFSFTPSAREPRFADPSARAYSLGVVYNALPNDDFKDAFEAWATTEFPHAWKELSKKKRRRDAEGFRTFQFLRPWKA</sequence>
<dbReference type="PANTHER" id="PTHR47934:SF6">
    <property type="entry name" value="MITOCHONDRIAL GROUP I INTRON SPLICING FACTOR CCM1-RELATED"/>
    <property type="match status" value="1"/>
</dbReference>
<reference evidence="2" key="1">
    <citation type="submission" date="2021-03" db="EMBL/GenBank/DDBJ databases">
        <title>Revisited historic fungal species revealed as producer of novel bioactive compounds through whole genome sequencing and comparative genomics.</title>
        <authorList>
            <person name="Vignolle G.A."/>
            <person name="Hochenegger N."/>
            <person name="Mach R.L."/>
            <person name="Mach-Aigner A.R."/>
            <person name="Javad Rahimi M."/>
            <person name="Salim K.A."/>
            <person name="Chan C.M."/>
            <person name="Lim L.B.L."/>
            <person name="Cai F."/>
            <person name="Druzhinina I.S."/>
            <person name="U'Ren J.M."/>
            <person name="Derntl C."/>
        </authorList>
    </citation>
    <scope>NUCLEOTIDE SEQUENCE</scope>
    <source>
        <strain evidence="2">TUCIM 5799</strain>
    </source>
</reference>
<accession>A0A9Q0ASQ7</accession>